<accession>A0ABY0IRD9</accession>
<keyword evidence="1" id="KW-1133">Transmembrane helix</keyword>
<evidence type="ECO:0000256" key="1">
    <source>
        <dbReference type="SAM" id="Phobius"/>
    </source>
</evidence>
<comment type="caution">
    <text evidence="2">The sequence shown here is derived from an EMBL/GenBank/DDBJ whole genome shotgun (WGS) entry which is preliminary data.</text>
</comment>
<evidence type="ECO:0000313" key="2">
    <source>
        <dbReference type="EMBL" id="RZT75922.1"/>
    </source>
</evidence>
<organism evidence="2 3">
    <name type="scientific">Azospira oryzae</name>
    <dbReference type="NCBI Taxonomy" id="146939"/>
    <lineage>
        <taxon>Bacteria</taxon>
        <taxon>Pseudomonadati</taxon>
        <taxon>Pseudomonadota</taxon>
        <taxon>Betaproteobacteria</taxon>
        <taxon>Rhodocyclales</taxon>
        <taxon>Rhodocyclaceae</taxon>
        <taxon>Azospira</taxon>
    </lineage>
</organism>
<dbReference type="Proteomes" id="UP000292136">
    <property type="component" value="Unassembled WGS sequence"/>
</dbReference>
<dbReference type="InterPro" id="IPR045584">
    <property type="entry name" value="Pilin-like"/>
</dbReference>
<evidence type="ECO:0000313" key="3">
    <source>
        <dbReference type="Proteomes" id="UP000292136"/>
    </source>
</evidence>
<gene>
    <name evidence="2" type="ORF">EV678_3109</name>
</gene>
<dbReference type="Pfam" id="PF07963">
    <property type="entry name" value="N_methyl"/>
    <property type="match status" value="1"/>
</dbReference>
<proteinExistence type="predicted"/>
<dbReference type="RefSeq" id="WP_130460155.1">
    <property type="nucleotide sequence ID" value="NZ_SHKM01000003.1"/>
</dbReference>
<dbReference type="InterPro" id="IPR012902">
    <property type="entry name" value="N_methyl_site"/>
</dbReference>
<keyword evidence="1" id="KW-0812">Transmembrane</keyword>
<dbReference type="EMBL" id="SHKM01000003">
    <property type="protein sequence ID" value="RZT75922.1"/>
    <property type="molecule type" value="Genomic_DNA"/>
</dbReference>
<protein>
    <submittedName>
        <fullName evidence="2">Prepilin-type N-terminal cleavage/methylation domain-containing protein</fullName>
    </submittedName>
</protein>
<keyword evidence="3" id="KW-1185">Reference proteome</keyword>
<reference evidence="2 3" key="1">
    <citation type="submission" date="2019-02" db="EMBL/GenBank/DDBJ databases">
        <title>Genomic Encyclopedia of Type Strains, Phase IV (KMG-IV): sequencing the most valuable type-strain genomes for metagenomic binning, comparative biology and taxonomic classification.</title>
        <authorList>
            <person name="Goeker M."/>
        </authorList>
    </citation>
    <scope>NUCLEOTIDE SEQUENCE [LARGE SCALE GENOMIC DNA]</scope>
    <source>
        <strain evidence="2 3">DSM 21223</strain>
    </source>
</reference>
<keyword evidence="1" id="KW-0472">Membrane</keyword>
<feature type="transmembrane region" description="Helical" evidence="1">
    <location>
        <begin position="12"/>
        <end position="34"/>
    </location>
</feature>
<dbReference type="SUPFAM" id="SSF54523">
    <property type="entry name" value="Pili subunits"/>
    <property type="match status" value="1"/>
</dbReference>
<sequence length="238" mass="25106">MSPHLRRPHGFTLVELAIVLVIVALLTGGMLFSLSAQTEVRDNGDTKKQLQDIGDALIGYAASHYSSSGQHPFLPCPDTDYDGVEEARDGSGNCPSAEGVLPWTSLGLGQYDSWRNHYRYRVHTRFSNNKDGFGLATSAADITVCSVASASSGCSVANSTLASGLPALVLSHGKNGLGAINAQGAANGASSDADEVENHDGDNVFVSRAVTQQGFDDQVLWLSPNLLFNRLIAAGRSL</sequence>
<dbReference type="NCBIfam" id="TIGR02532">
    <property type="entry name" value="IV_pilin_GFxxxE"/>
    <property type="match status" value="1"/>
</dbReference>
<name>A0ABY0IRD9_9RHOO</name>
<dbReference type="PROSITE" id="PS00409">
    <property type="entry name" value="PROKAR_NTER_METHYL"/>
    <property type="match status" value="1"/>
</dbReference>